<dbReference type="EMBL" id="JAATJA010000001">
    <property type="protein sequence ID" value="NJB66432.1"/>
    <property type="molecule type" value="Genomic_DNA"/>
</dbReference>
<keyword evidence="2" id="KW-1185">Reference proteome</keyword>
<name>A0A846QIZ0_9BACT</name>
<dbReference type="AlphaFoldDB" id="A0A846QIZ0"/>
<protein>
    <submittedName>
        <fullName evidence="1">Uncharacterized protein</fullName>
    </submittedName>
</protein>
<comment type="caution">
    <text evidence="1">The sequence shown here is derived from an EMBL/GenBank/DDBJ whole genome shotgun (WGS) entry which is preliminary data.</text>
</comment>
<dbReference type="RefSeq" id="WP_167939569.1">
    <property type="nucleotide sequence ID" value="NZ_JAATJA010000001.1"/>
</dbReference>
<reference evidence="1 2" key="1">
    <citation type="submission" date="2020-03" db="EMBL/GenBank/DDBJ databases">
        <title>Genomic Encyclopedia of Type Strains, Phase IV (KMG-IV): sequencing the most valuable type-strain genomes for metagenomic binning, comparative biology and taxonomic classification.</title>
        <authorList>
            <person name="Goeker M."/>
        </authorList>
    </citation>
    <scope>NUCLEOTIDE SEQUENCE [LARGE SCALE GENOMIC DNA]</scope>
    <source>
        <strain evidence="1 2">DSM 24233</strain>
    </source>
</reference>
<evidence type="ECO:0000313" key="2">
    <source>
        <dbReference type="Proteomes" id="UP000580856"/>
    </source>
</evidence>
<proteinExistence type="predicted"/>
<dbReference type="Proteomes" id="UP000580856">
    <property type="component" value="Unassembled WGS sequence"/>
</dbReference>
<gene>
    <name evidence="1" type="ORF">GGQ74_000072</name>
</gene>
<organism evidence="1 2">
    <name type="scientific">Desulfobaculum xiamenense</name>
    <dbReference type="NCBI Taxonomy" id="995050"/>
    <lineage>
        <taxon>Bacteria</taxon>
        <taxon>Pseudomonadati</taxon>
        <taxon>Thermodesulfobacteriota</taxon>
        <taxon>Desulfovibrionia</taxon>
        <taxon>Desulfovibrionales</taxon>
        <taxon>Desulfovibrionaceae</taxon>
        <taxon>Desulfobaculum</taxon>
    </lineage>
</organism>
<accession>A0A846QIZ0</accession>
<sequence length="349" mass="37301">MPYDSGTAASQHDFLDRLRVFLAANGWTVDLWAADASSYSTYPGSASTEGQRLHAHLGGTHLHFRSATRATVFGWRDTYLSSDIVDGVRQYRSQFTGLACAVSTGFDAQAAWDAQPGVPFKPAGTPDETSGSALWLSGALPGYRMFLVNEPFLLVLALEVSVGVWRYLLLADIAKYGAWGGGLFCAGPIPQTVLSLRDANQLMDAQISTSYGYGGWCSVHGRGLSDGDWAAFAAYPQSKAGALYPVRVAVNPTRELDFYAFPPDVPLLASMPSGFTGIAPMVPIRLALSHGDGNCSLIGEIPGLRLTRMDAFMPGEVVTLSGARHMVLPCSTVEAGRFCPAFAIPYDGD</sequence>
<evidence type="ECO:0000313" key="1">
    <source>
        <dbReference type="EMBL" id="NJB66432.1"/>
    </source>
</evidence>